<dbReference type="InterPro" id="IPR007311">
    <property type="entry name" value="ST7"/>
</dbReference>
<keyword evidence="6" id="KW-1185">Reference proteome</keyword>
<evidence type="ECO:0000256" key="4">
    <source>
        <dbReference type="ARBA" id="ARBA00023136"/>
    </source>
</evidence>
<dbReference type="InterPro" id="IPR004027">
    <property type="entry name" value="SEC_C_motif"/>
</dbReference>
<comment type="caution">
    <text evidence="5">The sequence shown here is derived from an EMBL/GenBank/DDBJ whole genome shotgun (WGS) entry which is preliminary data.</text>
</comment>
<evidence type="ECO:0008006" key="7">
    <source>
        <dbReference type="Google" id="ProtNLM"/>
    </source>
</evidence>
<dbReference type="GO" id="GO:0016020">
    <property type="term" value="C:membrane"/>
    <property type="evidence" value="ECO:0007669"/>
    <property type="project" value="UniProtKB-SubCell"/>
</dbReference>
<dbReference type="EMBL" id="VNJI01000066">
    <property type="protein sequence ID" value="TVY01901.1"/>
    <property type="molecule type" value="Genomic_DNA"/>
</dbReference>
<evidence type="ECO:0000256" key="2">
    <source>
        <dbReference type="ARBA" id="ARBA00022692"/>
    </source>
</evidence>
<keyword evidence="4" id="KW-0472">Membrane</keyword>
<proteinExistence type="predicted"/>
<reference evidence="5 6" key="1">
    <citation type="submission" date="2019-07" db="EMBL/GenBank/DDBJ databases">
        <authorList>
            <person name="Kim J."/>
        </authorList>
    </citation>
    <scope>NUCLEOTIDE SEQUENCE [LARGE SCALE GENOMIC DNA]</scope>
    <source>
        <strain evidence="5 6">JC52</strain>
    </source>
</reference>
<dbReference type="SUPFAM" id="SSF103642">
    <property type="entry name" value="Sec-C motif"/>
    <property type="match status" value="1"/>
</dbReference>
<protein>
    <recommendedName>
        <fullName evidence="7">Tetratricopeptide repeat protein</fullName>
    </recommendedName>
</protein>
<sequence length="418" mass="47137">MKKIGRNDACPCGSGKKYKLCCLDKDQANKVTRITPSQVEEPLSAWTDKLPWSQEQYRDIALQLGQTMSDRYTRQEIEETVTLWNAYTAIQQPTVRKPGTYCAAMEYCYAQLQGKSEVTKSQLAELYDVAESTITKNAKALMEVVEPMHRERAVQASASPAAVAAADHRVSAKRKEVAAELIKQAWNQTTARKKAQLAAQAVDLDPNNPEAYALLAENAAKTVEEAAEFYKQGMLAGERELGKAFFEEHKGVFWLAHETRPYMRAKQGYAEALRLAGRANEAITQCAQMLELNPNDNQGIRYLLLTCYLDIQDWKRASKLIEAYDESGTSFNYNRLLVEFGQKGITSKLSSLLKEAHRQNPHVSGYLTGSKPVPSETPDATGFGDEREAAFYAQSHFELWQRQPKLLRWLEEELRHGQ</sequence>
<evidence type="ECO:0000256" key="1">
    <source>
        <dbReference type="ARBA" id="ARBA00004141"/>
    </source>
</evidence>
<evidence type="ECO:0000256" key="3">
    <source>
        <dbReference type="ARBA" id="ARBA00022989"/>
    </source>
</evidence>
<dbReference type="OrthoDB" id="6399948at2"/>
<keyword evidence="3" id="KW-1133">Transmembrane helix</keyword>
<dbReference type="Proteomes" id="UP000317036">
    <property type="component" value="Unassembled WGS sequence"/>
</dbReference>
<dbReference type="Pfam" id="PF02810">
    <property type="entry name" value="SEC-C"/>
    <property type="match status" value="1"/>
</dbReference>
<comment type="subcellular location">
    <subcellularLocation>
        <location evidence="1">Membrane</location>
        <topology evidence="1">Multi-pass membrane protein</topology>
    </subcellularLocation>
</comment>
<organism evidence="5 6">
    <name type="scientific">Paenibacillus cremeus</name>
    <dbReference type="NCBI Taxonomy" id="2163881"/>
    <lineage>
        <taxon>Bacteria</taxon>
        <taxon>Bacillati</taxon>
        <taxon>Bacillota</taxon>
        <taxon>Bacilli</taxon>
        <taxon>Bacillales</taxon>
        <taxon>Paenibacillaceae</taxon>
        <taxon>Paenibacillus</taxon>
    </lineage>
</organism>
<evidence type="ECO:0000313" key="5">
    <source>
        <dbReference type="EMBL" id="TVY01901.1"/>
    </source>
</evidence>
<dbReference type="SUPFAM" id="SSF48452">
    <property type="entry name" value="TPR-like"/>
    <property type="match status" value="1"/>
</dbReference>
<accession>A0A559JPV3</accession>
<evidence type="ECO:0000313" key="6">
    <source>
        <dbReference type="Proteomes" id="UP000317036"/>
    </source>
</evidence>
<dbReference type="Gene3D" id="3.10.450.50">
    <property type="match status" value="1"/>
</dbReference>
<dbReference type="AlphaFoldDB" id="A0A559JPV3"/>
<keyword evidence="2" id="KW-0812">Transmembrane</keyword>
<name>A0A559JPV3_9BACL</name>
<dbReference type="InterPro" id="IPR011990">
    <property type="entry name" value="TPR-like_helical_dom_sf"/>
</dbReference>
<dbReference type="Pfam" id="PF04184">
    <property type="entry name" value="ST7"/>
    <property type="match status" value="1"/>
</dbReference>
<dbReference type="Gene3D" id="1.25.40.10">
    <property type="entry name" value="Tetratricopeptide repeat domain"/>
    <property type="match status" value="1"/>
</dbReference>
<dbReference type="RefSeq" id="WP_144854338.1">
    <property type="nucleotide sequence ID" value="NZ_VNJI01000066.1"/>
</dbReference>
<gene>
    <name evidence="5" type="ORF">FPZ49_31850</name>
</gene>